<accession>A0A5R9J5D2</accession>
<organism evidence="3 4">
    <name type="scientific">Lichenicoccus roseus</name>
    <dbReference type="NCBI Taxonomy" id="2683649"/>
    <lineage>
        <taxon>Bacteria</taxon>
        <taxon>Pseudomonadati</taxon>
        <taxon>Pseudomonadota</taxon>
        <taxon>Alphaproteobacteria</taxon>
        <taxon>Acetobacterales</taxon>
        <taxon>Acetobacteraceae</taxon>
        <taxon>Lichenicoccus</taxon>
    </lineage>
</organism>
<gene>
    <name evidence="3" type="ORF">FE263_19735</name>
</gene>
<dbReference type="OrthoDB" id="9801785at2"/>
<dbReference type="Proteomes" id="UP000305654">
    <property type="component" value="Unassembled WGS sequence"/>
</dbReference>
<proteinExistence type="predicted"/>
<reference evidence="3 4" key="1">
    <citation type="submission" date="2019-05" db="EMBL/GenBank/DDBJ databases">
        <authorList>
            <person name="Pankratov T."/>
            <person name="Grouzdev D."/>
        </authorList>
    </citation>
    <scope>NUCLEOTIDE SEQUENCE [LARGE SCALE GENOMIC DNA]</scope>
    <source>
        <strain evidence="3 4">KEBCLARHB70R</strain>
    </source>
</reference>
<dbReference type="Pfam" id="PF01370">
    <property type="entry name" value="Epimerase"/>
    <property type="match status" value="1"/>
</dbReference>
<name>A0A5R9J5D2_9PROT</name>
<dbReference type="InterPro" id="IPR001509">
    <property type="entry name" value="Epimerase_deHydtase"/>
</dbReference>
<feature type="domain" description="NAD-dependent epimerase/dehydratase" evidence="2">
    <location>
        <begin position="119"/>
        <end position="350"/>
    </location>
</feature>
<dbReference type="InterPro" id="IPR036291">
    <property type="entry name" value="NAD(P)-bd_dom_sf"/>
</dbReference>
<feature type="region of interest" description="Disordered" evidence="1">
    <location>
        <begin position="1"/>
        <end position="26"/>
    </location>
</feature>
<evidence type="ECO:0000259" key="2">
    <source>
        <dbReference type="Pfam" id="PF01370"/>
    </source>
</evidence>
<feature type="region of interest" description="Disordered" evidence="1">
    <location>
        <begin position="49"/>
        <end position="82"/>
    </location>
</feature>
<dbReference type="EMBL" id="VCDI01000010">
    <property type="protein sequence ID" value="TLU70821.1"/>
    <property type="molecule type" value="Genomic_DNA"/>
</dbReference>
<dbReference type="PANTHER" id="PTHR43245">
    <property type="entry name" value="BIFUNCTIONAL POLYMYXIN RESISTANCE PROTEIN ARNA"/>
    <property type="match status" value="1"/>
</dbReference>
<protein>
    <submittedName>
        <fullName evidence="3">NAD-dependent epimerase/dehydratase family protein</fullName>
    </submittedName>
</protein>
<dbReference type="InterPro" id="IPR050177">
    <property type="entry name" value="Lipid_A_modif_metabolic_enz"/>
</dbReference>
<dbReference type="PANTHER" id="PTHR43245:SF13">
    <property type="entry name" value="UDP-D-APIOSE_UDP-D-XYLOSE SYNTHASE 2"/>
    <property type="match status" value="1"/>
</dbReference>
<dbReference type="Gene3D" id="3.90.25.10">
    <property type="entry name" value="UDP-galactose 4-epimerase, domain 1"/>
    <property type="match status" value="1"/>
</dbReference>
<evidence type="ECO:0000313" key="3">
    <source>
        <dbReference type="EMBL" id="TLU70821.1"/>
    </source>
</evidence>
<evidence type="ECO:0000256" key="1">
    <source>
        <dbReference type="SAM" id="MobiDB-lite"/>
    </source>
</evidence>
<dbReference type="AlphaFoldDB" id="A0A5R9J5D2"/>
<sequence>MAAAGRQLHRRHGDDREMGMGGGGRLLCPAQRHGLGGFRSLAQPGRTRAIRRRGPGGTRRIPGACELDGQRDHRAGGQQAGDGGVRRGAAFLVAATYPHGAPAGHLSAYADFPTSDRCLVLGAGGFIGTNLCLALRARGVPVTGFGRSARPAVLDDIDWVRGSLDATPWDRRLERLVGGHAHVFDLIGAGLPNSSNDNPAQIVADAVPAKVRLLEACRVAGVRRYLFASSGGTVYGVTGTQPVAEDTPTEPISAYGIGKLVVEKYLSLYRHLYGLESRTLRIANAYGPFQESRNGQGLVAALLRRLLADQPVEIWGDGRIVRDYIHIDDVVDAMLACLVHEGPGRVFNVGSGTGRSVAEVIADAARVTGRSPRLIRREPRGADVPVNILDSSRLMREAQWAPRTSWEAGLASTAEWIARSG</sequence>
<comment type="caution">
    <text evidence="3">The sequence shown here is derived from an EMBL/GenBank/DDBJ whole genome shotgun (WGS) entry which is preliminary data.</text>
</comment>
<dbReference type="SUPFAM" id="SSF51735">
    <property type="entry name" value="NAD(P)-binding Rossmann-fold domains"/>
    <property type="match status" value="1"/>
</dbReference>
<keyword evidence="4" id="KW-1185">Reference proteome</keyword>
<evidence type="ECO:0000313" key="4">
    <source>
        <dbReference type="Proteomes" id="UP000305654"/>
    </source>
</evidence>
<dbReference type="Gene3D" id="3.40.50.720">
    <property type="entry name" value="NAD(P)-binding Rossmann-like Domain"/>
    <property type="match status" value="1"/>
</dbReference>